<feature type="transmembrane region" description="Helical" evidence="1">
    <location>
        <begin position="21"/>
        <end position="41"/>
    </location>
</feature>
<evidence type="ECO:0000256" key="1">
    <source>
        <dbReference type="SAM" id="Phobius"/>
    </source>
</evidence>
<name>A0A8E2EA48_9PEZI</name>
<dbReference type="InterPro" id="IPR053007">
    <property type="entry name" value="CYP450_monoxygenase_sec-met"/>
</dbReference>
<organism evidence="2 3">
    <name type="scientific">Lepidopterella palustris CBS 459.81</name>
    <dbReference type="NCBI Taxonomy" id="1314670"/>
    <lineage>
        <taxon>Eukaryota</taxon>
        <taxon>Fungi</taxon>
        <taxon>Dikarya</taxon>
        <taxon>Ascomycota</taxon>
        <taxon>Pezizomycotina</taxon>
        <taxon>Dothideomycetes</taxon>
        <taxon>Pleosporomycetidae</taxon>
        <taxon>Mytilinidiales</taxon>
        <taxon>Argynnaceae</taxon>
        <taxon>Lepidopterella</taxon>
    </lineage>
</organism>
<gene>
    <name evidence="2" type="ORF">K432DRAFT_298130</name>
</gene>
<evidence type="ECO:0000313" key="2">
    <source>
        <dbReference type="EMBL" id="OCK80242.1"/>
    </source>
</evidence>
<reference evidence="2 3" key="1">
    <citation type="journal article" date="2016" name="Nat. Commun.">
        <title>Ectomycorrhizal ecology is imprinted in the genome of the dominant symbiotic fungus Cenococcum geophilum.</title>
        <authorList>
            <consortium name="DOE Joint Genome Institute"/>
            <person name="Peter M."/>
            <person name="Kohler A."/>
            <person name="Ohm R.A."/>
            <person name="Kuo A."/>
            <person name="Krutzmann J."/>
            <person name="Morin E."/>
            <person name="Arend M."/>
            <person name="Barry K.W."/>
            <person name="Binder M."/>
            <person name="Choi C."/>
            <person name="Clum A."/>
            <person name="Copeland A."/>
            <person name="Grisel N."/>
            <person name="Haridas S."/>
            <person name="Kipfer T."/>
            <person name="LaButti K."/>
            <person name="Lindquist E."/>
            <person name="Lipzen A."/>
            <person name="Maire R."/>
            <person name="Meier B."/>
            <person name="Mihaltcheva S."/>
            <person name="Molinier V."/>
            <person name="Murat C."/>
            <person name="Poggeler S."/>
            <person name="Quandt C.A."/>
            <person name="Sperisen C."/>
            <person name="Tritt A."/>
            <person name="Tisserant E."/>
            <person name="Crous P.W."/>
            <person name="Henrissat B."/>
            <person name="Nehls U."/>
            <person name="Egli S."/>
            <person name="Spatafora J.W."/>
            <person name="Grigoriev I.V."/>
            <person name="Martin F.M."/>
        </authorList>
    </citation>
    <scope>NUCLEOTIDE SEQUENCE [LARGE SCALE GENOMIC DNA]</scope>
    <source>
        <strain evidence="2 3">CBS 459.81</strain>
    </source>
</reference>
<proteinExistence type="predicted"/>
<dbReference type="EMBL" id="KV744969">
    <property type="protein sequence ID" value="OCK80242.1"/>
    <property type="molecule type" value="Genomic_DNA"/>
</dbReference>
<keyword evidence="3" id="KW-1185">Reference proteome</keyword>
<sequence length="114" mass="12891">MIRRVAMNLKYSLSTDMVARAELVILFAILTNAVPTSFWLLTNIFRRLDLLQVIDAQKAVTRTGEMRVLNASILKLSYSHLISNHQVVNASLVRYILADRVIAETYLLKKSSVA</sequence>
<dbReference type="PANTHER" id="PTHR47582">
    <property type="entry name" value="P450, PUTATIVE (EUROFUNG)-RELATED"/>
    <property type="match status" value="1"/>
</dbReference>
<keyword evidence="1" id="KW-1133">Transmembrane helix</keyword>
<protein>
    <submittedName>
        <fullName evidence="2">Uncharacterized protein</fullName>
    </submittedName>
</protein>
<dbReference type="AlphaFoldDB" id="A0A8E2EA48"/>
<dbReference type="PANTHER" id="PTHR47582:SF1">
    <property type="entry name" value="P450, PUTATIVE (EUROFUNG)-RELATED"/>
    <property type="match status" value="1"/>
</dbReference>
<accession>A0A8E2EA48</accession>
<keyword evidence="1" id="KW-0812">Transmembrane</keyword>
<dbReference type="Proteomes" id="UP000250266">
    <property type="component" value="Unassembled WGS sequence"/>
</dbReference>
<dbReference type="OrthoDB" id="1470350at2759"/>
<keyword evidence="1" id="KW-0472">Membrane</keyword>
<evidence type="ECO:0000313" key="3">
    <source>
        <dbReference type="Proteomes" id="UP000250266"/>
    </source>
</evidence>